<evidence type="ECO:0000256" key="1">
    <source>
        <dbReference type="SAM" id="MobiDB-lite"/>
    </source>
</evidence>
<protein>
    <submittedName>
        <fullName evidence="2">Uncharacterized protein</fullName>
    </submittedName>
</protein>
<dbReference type="AlphaFoldDB" id="A0A812QGU7"/>
<name>A0A812QGU7_9DINO</name>
<proteinExistence type="predicted"/>
<organism evidence="2 3">
    <name type="scientific">Symbiodinium natans</name>
    <dbReference type="NCBI Taxonomy" id="878477"/>
    <lineage>
        <taxon>Eukaryota</taxon>
        <taxon>Sar</taxon>
        <taxon>Alveolata</taxon>
        <taxon>Dinophyceae</taxon>
        <taxon>Suessiales</taxon>
        <taxon>Symbiodiniaceae</taxon>
        <taxon>Symbiodinium</taxon>
    </lineage>
</organism>
<evidence type="ECO:0000313" key="3">
    <source>
        <dbReference type="Proteomes" id="UP000604046"/>
    </source>
</evidence>
<dbReference type="InterPro" id="IPR009072">
    <property type="entry name" value="Histone-fold"/>
</dbReference>
<sequence>MDLYPEFLLPVALRNNIFVNVVQLKLASFLQPERPQEEPATGPATENKKRGRGRPRKDAPKPPCTEPRGRKSAEDQIRNLQADPRAVCCPVGKFGDLVKDILQDTIKQAKIPMNVARCSNQDLVEGTWVQLVTHRFIEDGFSPGVMVLITRGLHEGLYEVDFCPSLPLGAGQKGCATPEDVRHVSLLRQMAATRVDMGSMKKGTIVEIIEETQPNVFQVVDADTGKQVRRNVPGKLLLPRDRCEEFQARSAHVPVRISSSALQLLQEYAELHASHRLSQCQRLATHARRMTIKAEDFATLEALENARTTDVHAPAQKRHKAK</sequence>
<gene>
    <name evidence="2" type="ORF">SNAT2548_LOCUS21223</name>
</gene>
<dbReference type="Proteomes" id="UP000604046">
    <property type="component" value="Unassembled WGS sequence"/>
</dbReference>
<feature type="region of interest" description="Disordered" evidence="1">
    <location>
        <begin position="32"/>
        <end position="74"/>
    </location>
</feature>
<reference evidence="2" key="1">
    <citation type="submission" date="2021-02" db="EMBL/GenBank/DDBJ databases">
        <authorList>
            <person name="Dougan E. K."/>
            <person name="Rhodes N."/>
            <person name="Thang M."/>
            <person name="Chan C."/>
        </authorList>
    </citation>
    <scope>NUCLEOTIDE SEQUENCE</scope>
</reference>
<dbReference type="GO" id="GO:0046982">
    <property type="term" value="F:protein heterodimerization activity"/>
    <property type="evidence" value="ECO:0007669"/>
    <property type="project" value="InterPro"/>
</dbReference>
<evidence type="ECO:0000313" key="2">
    <source>
        <dbReference type="EMBL" id="CAE7389281.1"/>
    </source>
</evidence>
<dbReference type="EMBL" id="CAJNDS010002240">
    <property type="protein sequence ID" value="CAE7389281.1"/>
    <property type="molecule type" value="Genomic_DNA"/>
</dbReference>
<comment type="caution">
    <text evidence="2">The sequence shown here is derived from an EMBL/GenBank/DDBJ whole genome shotgun (WGS) entry which is preliminary data.</text>
</comment>
<keyword evidence="3" id="KW-1185">Reference proteome</keyword>
<dbReference type="Gene3D" id="1.10.20.10">
    <property type="entry name" value="Histone, subunit A"/>
    <property type="match status" value="1"/>
</dbReference>
<accession>A0A812QGU7</accession>
<dbReference type="SUPFAM" id="SSF47113">
    <property type="entry name" value="Histone-fold"/>
    <property type="match status" value="1"/>
</dbReference>